<keyword evidence="2" id="KW-1133">Transmembrane helix</keyword>
<feature type="transmembrane region" description="Helical" evidence="2">
    <location>
        <begin position="204"/>
        <end position="225"/>
    </location>
</feature>
<evidence type="ECO:0000313" key="4">
    <source>
        <dbReference type="Proteomes" id="UP000595140"/>
    </source>
</evidence>
<evidence type="ECO:0000256" key="1">
    <source>
        <dbReference type="SAM" id="MobiDB-lite"/>
    </source>
</evidence>
<reference evidence="3 4" key="1">
    <citation type="submission" date="2018-04" db="EMBL/GenBank/DDBJ databases">
        <authorList>
            <person name="Vogel A."/>
        </authorList>
    </citation>
    <scope>NUCLEOTIDE SEQUENCE [LARGE SCALE GENOMIC DNA]</scope>
</reference>
<protein>
    <submittedName>
        <fullName evidence="3">Uncharacterized protein</fullName>
    </submittedName>
</protein>
<keyword evidence="2" id="KW-0472">Membrane</keyword>
<sequence>MALNNIVNMMVNVMDRLEQALPRPLWVPRNKKGQPRQIPQMAGGVINPILGELHTPEEMEREREAVRKCLEKFERLGVSVDVRERIPMSERLGKNPGKARVGWERPQPSQVESSHREQHQGEKDRRSASSSSYSMRYTTTRWSAAEEDTPLALIFDGRRHATRKAINNDNLEFTEGDLKTTSVPWSKNSIVQWLFVGISSKFELFFNFFFVYAWFLFGDWILVLCEKKKKKKKSPVNHRRLVAVQAFHS</sequence>
<keyword evidence="4" id="KW-1185">Reference proteome</keyword>
<organism evidence="3 4">
    <name type="scientific">Cuscuta campestris</name>
    <dbReference type="NCBI Taxonomy" id="132261"/>
    <lineage>
        <taxon>Eukaryota</taxon>
        <taxon>Viridiplantae</taxon>
        <taxon>Streptophyta</taxon>
        <taxon>Embryophyta</taxon>
        <taxon>Tracheophyta</taxon>
        <taxon>Spermatophyta</taxon>
        <taxon>Magnoliopsida</taxon>
        <taxon>eudicotyledons</taxon>
        <taxon>Gunneridae</taxon>
        <taxon>Pentapetalae</taxon>
        <taxon>asterids</taxon>
        <taxon>lamiids</taxon>
        <taxon>Solanales</taxon>
        <taxon>Convolvulaceae</taxon>
        <taxon>Cuscuteae</taxon>
        <taxon>Cuscuta</taxon>
        <taxon>Cuscuta subgen. Grammica</taxon>
        <taxon>Cuscuta sect. Cleistogrammica</taxon>
    </lineage>
</organism>
<evidence type="ECO:0000313" key="3">
    <source>
        <dbReference type="EMBL" id="VFQ87842.1"/>
    </source>
</evidence>
<dbReference type="AlphaFoldDB" id="A0A484MGA4"/>
<keyword evidence="2" id="KW-0812">Transmembrane</keyword>
<accession>A0A484MGA4</accession>
<name>A0A484MGA4_9ASTE</name>
<proteinExistence type="predicted"/>
<dbReference type="Proteomes" id="UP000595140">
    <property type="component" value="Unassembled WGS sequence"/>
</dbReference>
<evidence type="ECO:0000256" key="2">
    <source>
        <dbReference type="SAM" id="Phobius"/>
    </source>
</evidence>
<gene>
    <name evidence="3" type="ORF">CCAM_LOCUS29618</name>
</gene>
<feature type="compositionally biased region" description="Basic and acidic residues" evidence="1">
    <location>
        <begin position="113"/>
        <end position="127"/>
    </location>
</feature>
<feature type="region of interest" description="Disordered" evidence="1">
    <location>
        <begin position="89"/>
        <end position="132"/>
    </location>
</feature>
<dbReference type="EMBL" id="OOIL02003392">
    <property type="protein sequence ID" value="VFQ87842.1"/>
    <property type="molecule type" value="Genomic_DNA"/>
</dbReference>